<dbReference type="EMBL" id="SDMP01000015">
    <property type="protein sequence ID" value="RYR10135.1"/>
    <property type="molecule type" value="Genomic_DNA"/>
</dbReference>
<dbReference type="Gene3D" id="3.20.20.80">
    <property type="entry name" value="Glycosidases"/>
    <property type="match status" value="1"/>
</dbReference>
<keyword evidence="6" id="KW-1185">Reference proteome</keyword>
<comment type="caution">
    <text evidence="5">The sequence shown here is derived from an EMBL/GenBank/DDBJ whole genome shotgun (WGS) entry which is preliminary data.</text>
</comment>
<dbReference type="AlphaFoldDB" id="A0A444Z7I5"/>
<dbReference type="SUPFAM" id="SSF51445">
    <property type="entry name" value="(Trans)glycosidases"/>
    <property type="match status" value="1"/>
</dbReference>
<dbReference type="GO" id="GO:0005975">
    <property type="term" value="P:carbohydrate metabolic process"/>
    <property type="evidence" value="ECO:0007669"/>
    <property type="project" value="InterPro"/>
</dbReference>
<comment type="similarity">
    <text evidence="1 2">Belongs to the glycosyl hydrolase 31 family.</text>
</comment>
<keyword evidence="2" id="KW-0378">Hydrolase</keyword>
<organism evidence="5 6">
    <name type="scientific">Arachis hypogaea</name>
    <name type="common">Peanut</name>
    <dbReference type="NCBI Taxonomy" id="3818"/>
    <lineage>
        <taxon>Eukaryota</taxon>
        <taxon>Viridiplantae</taxon>
        <taxon>Streptophyta</taxon>
        <taxon>Embryophyta</taxon>
        <taxon>Tracheophyta</taxon>
        <taxon>Spermatophyta</taxon>
        <taxon>Magnoliopsida</taxon>
        <taxon>eudicotyledons</taxon>
        <taxon>Gunneridae</taxon>
        <taxon>Pentapetalae</taxon>
        <taxon>rosids</taxon>
        <taxon>fabids</taxon>
        <taxon>Fabales</taxon>
        <taxon>Fabaceae</taxon>
        <taxon>Papilionoideae</taxon>
        <taxon>50 kb inversion clade</taxon>
        <taxon>dalbergioids sensu lato</taxon>
        <taxon>Dalbergieae</taxon>
        <taxon>Pterocarpus clade</taxon>
        <taxon>Arachis</taxon>
    </lineage>
</organism>
<dbReference type="PANTHER" id="PTHR22762:SF120">
    <property type="entry name" value="HETEROGLYCAN GLUCOSIDASE 1"/>
    <property type="match status" value="1"/>
</dbReference>
<evidence type="ECO:0000256" key="1">
    <source>
        <dbReference type="ARBA" id="ARBA00007806"/>
    </source>
</evidence>
<dbReference type="Pfam" id="PF01055">
    <property type="entry name" value="Glyco_hydro_31_2nd"/>
    <property type="match status" value="1"/>
</dbReference>
<evidence type="ECO:0000313" key="6">
    <source>
        <dbReference type="Proteomes" id="UP000289738"/>
    </source>
</evidence>
<dbReference type="PANTHER" id="PTHR22762">
    <property type="entry name" value="ALPHA-GLUCOSIDASE"/>
    <property type="match status" value="1"/>
</dbReference>
<keyword evidence="2" id="KW-0326">Glycosidase</keyword>
<dbReference type="InterPro" id="IPR017853">
    <property type="entry name" value="GH"/>
</dbReference>
<dbReference type="GO" id="GO:0004553">
    <property type="term" value="F:hydrolase activity, hydrolyzing O-glycosyl compounds"/>
    <property type="evidence" value="ECO:0007669"/>
    <property type="project" value="InterPro"/>
</dbReference>
<dbReference type="STRING" id="3818.A0A444Z7I5"/>
<reference evidence="5 6" key="1">
    <citation type="submission" date="2019-01" db="EMBL/GenBank/DDBJ databases">
        <title>Sequencing of cultivated peanut Arachis hypogaea provides insights into genome evolution and oil improvement.</title>
        <authorList>
            <person name="Chen X."/>
        </authorList>
    </citation>
    <scope>NUCLEOTIDE SEQUENCE [LARGE SCALE GENOMIC DNA]</scope>
    <source>
        <strain evidence="6">cv. Fuhuasheng</strain>
        <tissue evidence="5">Leaves</tissue>
    </source>
</reference>
<dbReference type="Proteomes" id="UP000289738">
    <property type="component" value="Chromosome B05"/>
</dbReference>
<proteinExistence type="inferred from homology"/>
<evidence type="ECO:0000256" key="2">
    <source>
        <dbReference type="RuleBase" id="RU361185"/>
    </source>
</evidence>
<feature type="domain" description="Glycoside hydrolase family 31 TIM barrel" evidence="4">
    <location>
        <begin position="113"/>
        <end position="170"/>
    </location>
</feature>
<feature type="region of interest" description="Disordered" evidence="3">
    <location>
        <begin position="156"/>
        <end position="176"/>
    </location>
</feature>
<evidence type="ECO:0000256" key="3">
    <source>
        <dbReference type="SAM" id="MobiDB-lite"/>
    </source>
</evidence>
<protein>
    <recommendedName>
        <fullName evidence="4">Glycoside hydrolase family 31 TIM barrel domain-containing protein</fullName>
    </recommendedName>
</protein>
<name>A0A444Z7I5_ARAHY</name>
<dbReference type="InterPro" id="IPR000322">
    <property type="entry name" value="Glyco_hydro_31_TIM"/>
</dbReference>
<evidence type="ECO:0000259" key="4">
    <source>
        <dbReference type="Pfam" id="PF01055"/>
    </source>
</evidence>
<accession>A0A444Z7I5</accession>
<gene>
    <name evidence="5" type="ORF">Ahy_B05g078604</name>
</gene>
<sequence length="176" mass="19606">MAEPVALPSLSTPSLMLARKSNAEVEEVLDQILTSATYTIANLTRTTLIKSHSQFNLSNTLQYLNLVVDPLLSYGRGRELLGRRHKSLIYGPDFTDVIIIRFSILEYPSYILQGLSGQPFSGPDLRGFAGNATPRIFGRWMDVDSLFPFCKGHSEKGTNDHEPWSFGEEIGSQLPM</sequence>
<evidence type="ECO:0000313" key="5">
    <source>
        <dbReference type="EMBL" id="RYR10135.1"/>
    </source>
</evidence>